<feature type="transmembrane region" description="Helical" evidence="6">
    <location>
        <begin position="274"/>
        <end position="294"/>
    </location>
</feature>
<comment type="subcellular location">
    <subcellularLocation>
        <location evidence="1">Membrane</location>
        <topology evidence="1">Multi-pass membrane protein</topology>
    </subcellularLocation>
</comment>
<dbReference type="RefSeq" id="XP_003064041.1">
    <property type="nucleotide sequence ID" value="XM_003063995.1"/>
</dbReference>
<dbReference type="PANTHER" id="PTHR23051:SF0">
    <property type="entry name" value="SOLUTE CARRIER FAMILY 35 MEMBER F5"/>
    <property type="match status" value="1"/>
</dbReference>
<dbReference type="OMA" id="IPSEMFC"/>
<evidence type="ECO:0000256" key="5">
    <source>
        <dbReference type="SAM" id="MobiDB-lite"/>
    </source>
</evidence>
<sequence length="422" mass="43473">MPSSSSRGPGDHHQLAPPSSSLLSRVSSCDALSNLRGAALGHAFILAVCVIWVGGSFLVSSLEARGLSPLLITYVCNALFVCLLPAYYATGRAGWSGGGGETRGRGTRGRGDGGGKARAQGGYRGGGELAWSRVEDAYEDEGDDGGDDANGAGDESTTGGIDAARIAAEVATAKAACAIAPLYFLAQLCFNYSLLYTSVTNNSILSTSSSVFTFALSAWISDHVNWQRCVAVLVYVAGSVLVTTADSRSPKSTHRGTSSGDDVAGGSDPPLGNFLCVLSAAMYALYTAGIRYSLPDDEDVSMLFFLGVVGAFNAIAFGFVVFLCRAFGGLEALFENVTSAALAVVLLKGLIDNVLSDYLWARAVLLTSPTIASVGLSMQIPMAAGAEVALGRARWTRSGASAGMMLGGCALVVSGFLGVVFK</sequence>
<feature type="region of interest" description="Disordered" evidence="5">
    <location>
        <begin position="1"/>
        <end position="21"/>
    </location>
</feature>
<keyword evidence="2 6" id="KW-0812">Transmembrane</keyword>
<evidence type="ECO:0000313" key="8">
    <source>
        <dbReference type="Proteomes" id="UP000001876"/>
    </source>
</evidence>
<dbReference type="GeneID" id="9689669"/>
<dbReference type="KEGG" id="mpp:MICPUCDRAFT_53996"/>
<feature type="region of interest" description="Disordered" evidence="5">
    <location>
        <begin position="246"/>
        <end position="265"/>
    </location>
</feature>
<name>C1N891_MICPC</name>
<gene>
    <name evidence="7" type="ORF">MICPUCDRAFT_53996</name>
</gene>
<feature type="transmembrane region" description="Helical" evidence="6">
    <location>
        <begin position="333"/>
        <end position="351"/>
    </location>
</feature>
<evidence type="ECO:0000313" key="7">
    <source>
        <dbReference type="EMBL" id="EEH51663.1"/>
    </source>
</evidence>
<reference evidence="7 8" key="1">
    <citation type="journal article" date="2009" name="Science">
        <title>Green evolution and dynamic adaptations revealed by genomes of the marine picoeukaryotes Micromonas.</title>
        <authorList>
            <person name="Worden A.Z."/>
            <person name="Lee J.H."/>
            <person name="Mock T."/>
            <person name="Rouze P."/>
            <person name="Simmons M.P."/>
            <person name="Aerts A.L."/>
            <person name="Allen A.E."/>
            <person name="Cuvelier M.L."/>
            <person name="Derelle E."/>
            <person name="Everett M.V."/>
            <person name="Foulon E."/>
            <person name="Grimwood J."/>
            <person name="Gundlach H."/>
            <person name="Henrissat B."/>
            <person name="Napoli C."/>
            <person name="McDonald S.M."/>
            <person name="Parker M.S."/>
            <person name="Rombauts S."/>
            <person name="Salamov A."/>
            <person name="Von Dassow P."/>
            <person name="Badger J.H."/>
            <person name="Coutinho P.M."/>
            <person name="Demir E."/>
            <person name="Dubchak I."/>
            <person name="Gentemann C."/>
            <person name="Eikrem W."/>
            <person name="Gready J.E."/>
            <person name="John U."/>
            <person name="Lanier W."/>
            <person name="Lindquist E.A."/>
            <person name="Lucas S."/>
            <person name="Mayer K.F."/>
            <person name="Moreau H."/>
            <person name="Not F."/>
            <person name="Otillar R."/>
            <person name="Panaud O."/>
            <person name="Pangilinan J."/>
            <person name="Paulsen I."/>
            <person name="Piegu B."/>
            <person name="Poliakov A."/>
            <person name="Robbens S."/>
            <person name="Schmutz J."/>
            <person name="Toulza E."/>
            <person name="Wyss T."/>
            <person name="Zelensky A."/>
            <person name="Zhou K."/>
            <person name="Armbrust E.V."/>
            <person name="Bhattacharya D."/>
            <person name="Goodenough U.W."/>
            <person name="Van de Peer Y."/>
            <person name="Grigoriev I.V."/>
        </authorList>
    </citation>
    <scope>NUCLEOTIDE SEQUENCE [LARGE SCALE GENOMIC DNA]</scope>
    <source>
        <strain evidence="7 8">CCMP1545</strain>
    </source>
</reference>
<dbReference type="OrthoDB" id="1436450at2759"/>
<evidence type="ECO:0000256" key="2">
    <source>
        <dbReference type="ARBA" id="ARBA00022692"/>
    </source>
</evidence>
<dbReference type="GO" id="GO:0016020">
    <property type="term" value="C:membrane"/>
    <property type="evidence" value="ECO:0007669"/>
    <property type="project" value="UniProtKB-SubCell"/>
</dbReference>
<evidence type="ECO:0000256" key="4">
    <source>
        <dbReference type="ARBA" id="ARBA00023136"/>
    </source>
</evidence>
<dbReference type="PANTHER" id="PTHR23051">
    <property type="entry name" value="SOLUTE CARRIER FAMILY 35, MEMBER F5"/>
    <property type="match status" value="1"/>
</dbReference>
<dbReference type="SUPFAM" id="SSF103481">
    <property type="entry name" value="Multidrug resistance efflux transporter EmrE"/>
    <property type="match status" value="1"/>
</dbReference>
<dbReference type="eggNOG" id="KOG2765">
    <property type="taxonomic scope" value="Eukaryota"/>
</dbReference>
<keyword evidence="4 6" id="KW-0472">Membrane</keyword>
<dbReference type="AlphaFoldDB" id="C1N891"/>
<proteinExistence type="predicted"/>
<dbReference type="Proteomes" id="UP000001876">
    <property type="component" value="Unassembled WGS sequence"/>
</dbReference>
<evidence type="ECO:0000256" key="3">
    <source>
        <dbReference type="ARBA" id="ARBA00022989"/>
    </source>
</evidence>
<feature type="region of interest" description="Disordered" evidence="5">
    <location>
        <begin position="96"/>
        <end position="126"/>
    </location>
</feature>
<evidence type="ECO:0000256" key="6">
    <source>
        <dbReference type="SAM" id="Phobius"/>
    </source>
</evidence>
<feature type="compositionally biased region" description="Gly residues" evidence="5">
    <location>
        <begin position="116"/>
        <end position="126"/>
    </location>
</feature>
<feature type="transmembrane region" description="Helical" evidence="6">
    <location>
        <begin position="71"/>
        <end position="89"/>
    </location>
</feature>
<dbReference type="EMBL" id="GG663750">
    <property type="protein sequence ID" value="EEH51663.1"/>
    <property type="molecule type" value="Genomic_DNA"/>
</dbReference>
<keyword evidence="8" id="KW-1185">Reference proteome</keyword>
<organism evidence="8">
    <name type="scientific">Micromonas pusilla (strain CCMP1545)</name>
    <name type="common">Picoplanktonic green alga</name>
    <dbReference type="NCBI Taxonomy" id="564608"/>
    <lineage>
        <taxon>Eukaryota</taxon>
        <taxon>Viridiplantae</taxon>
        <taxon>Chlorophyta</taxon>
        <taxon>Mamiellophyceae</taxon>
        <taxon>Mamiellales</taxon>
        <taxon>Mamiellaceae</taxon>
        <taxon>Micromonas</taxon>
    </lineage>
</organism>
<protein>
    <submittedName>
        <fullName evidence="7">Drug/Metabolite transporter superfamily</fullName>
    </submittedName>
</protein>
<evidence type="ECO:0000256" key="1">
    <source>
        <dbReference type="ARBA" id="ARBA00004141"/>
    </source>
</evidence>
<accession>C1N891</accession>
<feature type="transmembrane region" description="Helical" evidence="6">
    <location>
        <begin position="300"/>
        <end position="324"/>
    </location>
</feature>
<feature type="transmembrane region" description="Helical" evidence="6">
    <location>
        <begin position="39"/>
        <end position="59"/>
    </location>
</feature>
<feature type="transmembrane region" description="Helical" evidence="6">
    <location>
        <begin position="402"/>
        <end position="421"/>
    </location>
</feature>
<dbReference type="InterPro" id="IPR037185">
    <property type="entry name" value="EmrE-like"/>
</dbReference>
<keyword evidence="3 6" id="KW-1133">Transmembrane helix</keyword>